<evidence type="ECO:0000256" key="12">
    <source>
        <dbReference type="SAM" id="Phobius"/>
    </source>
</evidence>
<dbReference type="PRINTS" id="PR00075">
    <property type="entry name" value="FACDDSATRASE"/>
</dbReference>
<dbReference type="GO" id="GO:0005506">
    <property type="term" value="F:iron ion binding"/>
    <property type="evidence" value="ECO:0007669"/>
    <property type="project" value="TreeGrafter"/>
</dbReference>
<evidence type="ECO:0000313" key="15">
    <source>
        <dbReference type="WBParaSite" id="ASIM_0000299801-mRNA-1"/>
    </source>
</evidence>
<sequence>MYKKHDSSGSTELATIAGDWTLYGSYKVPVISLVRVNRIIYRGFFFSHMGWLLVRKHPEVKRRGARLDLSDLYADEILMFQRKHYKLLALLCCFLIPTAVPVYFWRESALVAFLTAAVFRYCFCLHETWLINSAAHKFGFKPYEEQITPTDSFWLAVLAAGEGGHNYHHVFPQDYRTSEYSFVHNITKVVIDWMASAGLVYDRKVVSEEVSLFIQSFNIYYSLIVTALVGNVLTVDSAISK</sequence>
<keyword evidence="7 11" id="KW-0560">Oxidoreductase</keyword>
<evidence type="ECO:0000256" key="4">
    <source>
        <dbReference type="ARBA" id="ARBA00022692"/>
    </source>
</evidence>
<dbReference type="Proteomes" id="UP000267096">
    <property type="component" value="Unassembled WGS sequence"/>
</dbReference>
<evidence type="ECO:0000256" key="10">
    <source>
        <dbReference type="ARBA" id="ARBA00023160"/>
    </source>
</evidence>
<dbReference type="AlphaFoldDB" id="A0A0M3J614"/>
<feature type="transmembrane region" description="Helical" evidence="12">
    <location>
        <begin position="87"/>
        <end position="105"/>
    </location>
</feature>
<dbReference type="WBParaSite" id="ASIM_0000299801-mRNA-1">
    <property type="protein sequence ID" value="ASIM_0000299801-mRNA-1"/>
    <property type="gene ID" value="ASIM_0000299801"/>
</dbReference>
<evidence type="ECO:0000256" key="1">
    <source>
        <dbReference type="ARBA" id="ARBA00004141"/>
    </source>
</evidence>
<reference evidence="13 14" key="2">
    <citation type="submission" date="2018-11" db="EMBL/GenBank/DDBJ databases">
        <authorList>
            <consortium name="Pathogen Informatics"/>
        </authorList>
    </citation>
    <scope>NUCLEOTIDE SEQUENCE [LARGE SCALE GENOMIC DNA]</scope>
</reference>
<comment type="cofactor">
    <cofactor evidence="11">
        <name>Fe(2+)</name>
        <dbReference type="ChEBI" id="CHEBI:29033"/>
    </cofactor>
</comment>
<evidence type="ECO:0000313" key="14">
    <source>
        <dbReference type="Proteomes" id="UP000267096"/>
    </source>
</evidence>
<keyword evidence="3 11" id="KW-0444">Lipid biosynthesis</keyword>
<keyword evidence="4 11" id="KW-0812">Transmembrane</keyword>
<keyword evidence="6 12" id="KW-1133">Transmembrane helix</keyword>
<accession>A0A0M3J614</accession>
<dbReference type="PANTHER" id="PTHR11351">
    <property type="entry name" value="ACYL-COA DESATURASE"/>
    <property type="match status" value="1"/>
</dbReference>
<comment type="domain">
    <text evidence="11">The histidine box domains are involved in binding the catalytic metal ions.</text>
</comment>
<organism evidence="15">
    <name type="scientific">Anisakis simplex</name>
    <name type="common">Herring worm</name>
    <dbReference type="NCBI Taxonomy" id="6269"/>
    <lineage>
        <taxon>Eukaryota</taxon>
        <taxon>Metazoa</taxon>
        <taxon>Ecdysozoa</taxon>
        <taxon>Nematoda</taxon>
        <taxon>Chromadorea</taxon>
        <taxon>Rhabditida</taxon>
        <taxon>Spirurina</taxon>
        <taxon>Ascaridomorpha</taxon>
        <taxon>Ascaridoidea</taxon>
        <taxon>Anisakidae</taxon>
        <taxon>Anisakis</taxon>
        <taxon>Anisakis simplex complex</taxon>
    </lineage>
</organism>
<evidence type="ECO:0000256" key="9">
    <source>
        <dbReference type="ARBA" id="ARBA00023136"/>
    </source>
</evidence>
<reference evidence="15" key="1">
    <citation type="submission" date="2017-02" db="UniProtKB">
        <authorList>
            <consortium name="WormBaseParasite"/>
        </authorList>
    </citation>
    <scope>IDENTIFICATION</scope>
</reference>
<name>A0A0M3J614_ANISI</name>
<keyword evidence="8" id="KW-0443">Lipid metabolism</keyword>
<dbReference type="PANTHER" id="PTHR11351:SF31">
    <property type="entry name" value="DESATURASE 1, ISOFORM A-RELATED"/>
    <property type="match status" value="1"/>
</dbReference>
<evidence type="ECO:0000256" key="8">
    <source>
        <dbReference type="ARBA" id="ARBA00023098"/>
    </source>
</evidence>
<keyword evidence="14" id="KW-1185">Reference proteome</keyword>
<keyword evidence="5" id="KW-0276">Fatty acid metabolism</keyword>
<dbReference type="EMBL" id="UYRR01004066">
    <property type="protein sequence ID" value="VDK20726.1"/>
    <property type="molecule type" value="Genomic_DNA"/>
</dbReference>
<gene>
    <name evidence="13" type="ORF">ASIM_LOCUS2845</name>
</gene>
<evidence type="ECO:0000256" key="7">
    <source>
        <dbReference type="ARBA" id="ARBA00023002"/>
    </source>
</evidence>
<feature type="transmembrane region" description="Helical" evidence="12">
    <location>
        <begin position="111"/>
        <end position="131"/>
    </location>
</feature>
<dbReference type="OrthoDB" id="10260134at2759"/>
<dbReference type="GO" id="GO:0005789">
    <property type="term" value="C:endoplasmic reticulum membrane"/>
    <property type="evidence" value="ECO:0007669"/>
    <property type="project" value="TreeGrafter"/>
</dbReference>
<keyword evidence="9 12" id="KW-0472">Membrane</keyword>
<evidence type="ECO:0000256" key="2">
    <source>
        <dbReference type="ARBA" id="ARBA00009295"/>
    </source>
</evidence>
<comment type="subcellular location">
    <subcellularLocation>
        <location evidence="1">Membrane</location>
        <topology evidence="1">Multi-pass membrane protein</topology>
    </subcellularLocation>
</comment>
<protein>
    <submittedName>
        <fullName evidence="15">FA_desaturase domain-containing protein</fullName>
    </submittedName>
</protein>
<evidence type="ECO:0000256" key="3">
    <source>
        <dbReference type="ARBA" id="ARBA00022516"/>
    </source>
</evidence>
<dbReference type="InterPro" id="IPR015876">
    <property type="entry name" value="Acyl-CoA_DS"/>
</dbReference>
<evidence type="ECO:0000256" key="6">
    <source>
        <dbReference type="ARBA" id="ARBA00022989"/>
    </source>
</evidence>
<comment type="similarity">
    <text evidence="2 11">Belongs to the fatty acid desaturase type 1 family.</text>
</comment>
<evidence type="ECO:0000313" key="13">
    <source>
        <dbReference type="EMBL" id="VDK20726.1"/>
    </source>
</evidence>
<evidence type="ECO:0000256" key="11">
    <source>
        <dbReference type="RuleBase" id="RU000581"/>
    </source>
</evidence>
<evidence type="ECO:0000256" key="5">
    <source>
        <dbReference type="ARBA" id="ARBA00022832"/>
    </source>
</evidence>
<dbReference type="GO" id="GO:0006636">
    <property type="term" value="P:unsaturated fatty acid biosynthetic process"/>
    <property type="evidence" value="ECO:0007669"/>
    <property type="project" value="TreeGrafter"/>
</dbReference>
<dbReference type="GO" id="GO:0004768">
    <property type="term" value="F:stearoyl-CoA 9-desaturase activity"/>
    <property type="evidence" value="ECO:0007669"/>
    <property type="project" value="TreeGrafter"/>
</dbReference>
<proteinExistence type="inferred from homology"/>
<keyword evidence="10 11" id="KW-0275">Fatty acid biosynthesis</keyword>